<dbReference type="Proteomes" id="UP000069940">
    <property type="component" value="Unassembled WGS sequence"/>
</dbReference>
<dbReference type="GeneID" id="109402527"/>
<reference evidence="3" key="2">
    <citation type="submission" date="2025-05" db="UniProtKB">
        <authorList>
            <consortium name="EnsemblMetazoa"/>
        </authorList>
    </citation>
    <scope>IDENTIFICATION</scope>
    <source>
        <strain evidence="3">Foshan</strain>
    </source>
</reference>
<dbReference type="PANTHER" id="PTHR22028">
    <property type="entry name" value="SFI1 SPINDLE BODY DOMAIN-CONTAINING PROTEIN-RELATED"/>
    <property type="match status" value="1"/>
</dbReference>
<feature type="compositionally biased region" description="Pro residues" evidence="2">
    <location>
        <begin position="67"/>
        <end position="76"/>
    </location>
</feature>
<keyword evidence="4" id="KW-1185">Reference proteome</keyword>
<feature type="coiled-coil region" evidence="1">
    <location>
        <begin position="666"/>
        <end position="745"/>
    </location>
</feature>
<feature type="region of interest" description="Disordered" evidence="2">
    <location>
        <begin position="296"/>
        <end position="317"/>
    </location>
</feature>
<reference evidence="4" key="1">
    <citation type="journal article" date="2015" name="Proc. Natl. Acad. Sci. U.S.A.">
        <title>Genome sequence of the Asian Tiger mosquito, Aedes albopictus, reveals insights into its biology, genetics, and evolution.</title>
        <authorList>
            <person name="Chen X.G."/>
            <person name="Jiang X."/>
            <person name="Gu J."/>
            <person name="Xu M."/>
            <person name="Wu Y."/>
            <person name="Deng Y."/>
            <person name="Zhang C."/>
            <person name="Bonizzoni M."/>
            <person name="Dermauw W."/>
            <person name="Vontas J."/>
            <person name="Armbruster P."/>
            <person name="Huang X."/>
            <person name="Yang Y."/>
            <person name="Zhang H."/>
            <person name="He W."/>
            <person name="Peng H."/>
            <person name="Liu Y."/>
            <person name="Wu K."/>
            <person name="Chen J."/>
            <person name="Lirakis M."/>
            <person name="Topalis P."/>
            <person name="Van Leeuwen T."/>
            <person name="Hall A.B."/>
            <person name="Jiang X."/>
            <person name="Thorpe C."/>
            <person name="Mueller R.L."/>
            <person name="Sun C."/>
            <person name="Waterhouse R.M."/>
            <person name="Yan G."/>
            <person name="Tu Z.J."/>
            <person name="Fang X."/>
            <person name="James A.A."/>
        </authorList>
    </citation>
    <scope>NUCLEOTIDE SEQUENCE [LARGE SCALE GENOMIC DNA]</scope>
    <source>
        <strain evidence="4">Foshan</strain>
    </source>
</reference>
<feature type="region of interest" description="Disordered" evidence="2">
    <location>
        <begin position="60"/>
        <end position="79"/>
    </location>
</feature>
<dbReference type="EnsemblMetazoa" id="AALFPA23_020760.R30651">
    <property type="protein sequence ID" value="AALFPA23_020760.P30651"/>
    <property type="gene ID" value="AALFPA23_020760"/>
</dbReference>
<protein>
    <submittedName>
        <fullName evidence="3">Uncharacterized protein</fullName>
    </submittedName>
</protein>
<dbReference type="RefSeq" id="XP_019530771.2">
    <property type="nucleotide sequence ID" value="XM_019675226.3"/>
</dbReference>
<accession>A0ABM1ZQP8</accession>
<name>A0ABM1ZQP8_AEDAL</name>
<evidence type="ECO:0000313" key="3">
    <source>
        <dbReference type="EnsemblMetazoa" id="AALFPA23_020760.P30651"/>
    </source>
</evidence>
<evidence type="ECO:0000256" key="1">
    <source>
        <dbReference type="SAM" id="Coils"/>
    </source>
</evidence>
<evidence type="ECO:0000313" key="4">
    <source>
        <dbReference type="Proteomes" id="UP000069940"/>
    </source>
</evidence>
<evidence type="ECO:0000256" key="2">
    <source>
        <dbReference type="SAM" id="MobiDB-lite"/>
    </source>
</evidence>
<proteinExistence type="predicted"/>
<feature type="region of interest" description="Disordered" evidence="2">
    <location>
        <begin position="370"/>
        <end position="394"/>
    </location>
</feature>
<sequence length="926" mass="109453">MPIRRTGWVFPRTVGTRSPRATACFVYANIKKIHHLLESAVKKFTFQTKMDNRTNLTVNGHCNGIPKDPPAAPGPSPSSAQLLERLLSKSQPPKENRWDRIRRKHLNNITVTSKTVKRFFNMDFIDENQMRILNGDGQQQRTVLNPVLVMDIRHEMIKRKPKETRRKTAPDPVRAYQQEVLDNHNRSIESTLFENELNKFRKEVSRNGANVKKNLVSEQKKSFLLIDLPKIDNSFIYESLEECEKFTNDFYESAIRGTDSFIEELRQEKLMMFKEPATIEEIREETDALQKKYLGRNGEDVDNGIDQNGDSLVDEEEDENKIVRFGDTQVITYPAEESSFSMDGSDYDFDDNELFLESLDSDLDEFDETEFLSTESASEPTQDEPVQTAFHTDSSDDCFTVTRIEDSGGSSKDDSADFGKVKLTYNYDDPEVVEEPIVPLEEGGLILVKRCEMEEKDYSKLRVTNYRPGETPPIDDKIEISEESRKVISAALKEGFMQNYDRALLKQYFFKWLQFTILEKISKGAGVTSTREQKLKRINEFINNIRANKKKTSKPNATVTQVTTVKKDYEHRLKVQQDIIELQKLKLERQERIITELKLSKFSEGAKISKMEIQSELHKAMRTGHVRLRAKAKCIQIVGNMKNDTSEEDEMRKLQAQGLMIPKFLAKMQERAMERSQRHVEAKERRMRLEKEREESKMAAEEAKRLEDEEARKKRYREMREKRKLEKLQKIIREQERQAWIANNQIAKEFRLLKLKRLGILAFKLLLGIRRDNERRAMVARKRFYKKKYFRKWWKLTNSVWEDKKLMADELANRKLMRHGMNGWKEYCHEQRKKMQVAMDWWEVRQTEKVISVWIGRTKQSLLILQGKMSHAAAHYEWQLKWKVFERWQRLHIILKIEKETEQRRQRWRMKIWELLPDYKPIEEEI</sequence>
<organism evidence="3 4">
    <name type="scientific">Aedes albopictus</name>
    <name type="common">Asian tiger mosquito</name>
    <name type="synonym">Stegomyia albopicta</name>
    <dbReference type="NCBI Taxonomy" id="7160"/>
    <lineage>
        <taxon>Eukaryota</taxon>
        <taxon>Metazoa</taxon>
        <taxon>Ecdysozoa</taxon>
        <taxon>Arthropoda</taxon>
        <taxon>Hexapoda</taxon>
        <taxon>Insecta</taxon>
        <taxon>Pterygota</taxon>
        <taxon>Neoptera</taxon>
        <taxon>Endopterygota</taxon>
        <taxon>Diptera</taxon>
        <taxon>Nematocera</taxon>
        <taxon>Culicoidea</taxon>
        <taxon>Culicidae</taxon>
        <taxon>Culicinae</taxon>
        <taxon>Aedini</taxon>
        <taxon>Aedes</taxon>
        <taxon>Stegomyia</taxon>
    </lineage>
</organism>
<dbReference type="InterPro" id="IPR052270">
    <property type="entry name" value="CACF_protein"/>
</dbReference>
<dbReference type="PANTHER" id="PTHR22028:SF5">
    <property type="entry name" value="COILED-COIL DOMAIN-CONTAINING PROTEIN 191"/>
    <property type="match status" value="1"/>
</dbReference>
<keyword evidence="1" id="KW-0175">Coiled coil</keyword>